<proteinExistence type="predicted"/>
<keyword evidence="1" id="KW-0732">Signal</keyword>
<dbReference type="AlphaFoldDB" id="A0A165XM98"/>
<evidence type="ECO:0000256" key="1">
    <source>
        <dbReference type="SAM" id="SignalP"/>
    </source>
</evidence>
<gene>
    <name evidence="2" type="ORF">FIBSPDRAFT_874351</name>
    <name evidence="3" type="ORF">FIBSPDRAFT_874357</name>
</gene>
<keyword evidence="4" id="KW-1185">Reference proteome</keyword>
<dbReference type="EMBL" id="KV417716">
    <property type="protein sequence ID" value="KZP08692.1"/>
    <property type="molecule type" value="Genomic_DNA"/>
</dbReference>
<protein>
    <recommendedName>
        <fullName evidence="5">Secreted protein</fullName>
    </recommendedName>
</protein>
<organism evidence="2 4">
    <name type="scientific">Athelia psychrophila</name>
    <dbReference type="NCBI Taxonomy" id="1759441"/>
    <lineage>
        <taxon>Eukaryota</taxon>
        <taxon>Fungi</taxon>
        <taxon>Dikarya</taxon>
        <taxon>Basidiomycota</taxon>
        <taxon>Agaricomycotina</taxon>
        <taxon>Agaricomycetes</taxon>
        <taxon>Agaricomycetidae</taxon>
        <taxon>Atheliales</taxon>
        <taxon>Atheliaceae</taxon>
        <taxon>Athelia</taxon>
    </lineage>
</organism>
<dbReference type="Proteomes" id="UP000076532">
    <property type="component" value="Unassembled WGS sequence"/>
</dbReference>
<name>A0A165XM98_9AGAM</name>
<feature type="chain" id="PRO_5007997357" description="Secreted protein" evidence="1">
    <location>
        <begin position="28"/>
        <end position="88"/>
    </location>
</feature>
<evidence type="ECO:0000313" key="4">
    <source>
        <dbReference type="Proteomes" id="UP000076532"/>
    </source>
</evidence>
<accession>A0A165XM98</accession>
<sequence length="88" mass="10022">MYFPAPPTHVYRLMWLFLVALRSRVAAKFPPNSATLIALHDQPRSMLLPCPCDTVCATRAAKVFPGSTKKLHTIRLEYRNRPDMTDHA</sequence>
<dbReference type="EMBL" id="KV417716">
    <property type="protein sequence ID" value="KZP08695.1"/>
    <property type="molecule type" value="Genomic_DNA"/>
</dbReference>
<evidence type="ECO:0000313" key="2">
    <source>
        <dbReference type="EMBL" id="KZP08692.1"/>
    </source>
</evidence>
<evidence type="ECO:0008006" key="5">
    <source>
        <dbReference type="Google" id="ProtNLM"/>
    </source>
</evidence>
<feature type="signal peptide" evidence="1">
    <location>
        <begin position="1"/>
        <end position="27"/>
    </location>
</feature>
<evidence type="ECO:0000313" key="3">
    <source>
        <dbReference type="EMBL" id="KZP08695.1"/>
    </source>
</evidence>
<reference evidence="2 4" key="1">
    <citation type="journal article" date="2016" name="Mol. Biol. Evol.">
        <title>Comparative Genomics of Early-Diverging Mushroom-Forming Fungi Provides Insights into the Origins of Lignocellulose Decay Capabilities.</title>
        <authorList>
            <person name="Nagy L.G."/>
            <person name="Riley R."/>
            <person name="Tritt A."/>
            <person name="Adam C."/>
            <person name="Daum C."/>
            <person name="Floudas D."/>
            <person name="Sun H."/>
            <person name="Yadav J.S."/>
            <person name="Pangilinan J."/>
            <person name="Larsson K.H."/>
            <person name="Matsuura K."/>
            <person name="Barry K."/>
            <person name="Labutti K."/>
            <person name="Kuo R."/>
            <person name="Ohm R.A."/>
            <person name="Bhattacharya S.S."/>
            <person name="Shirouzu T."/>
            <person name="Yoshinaga Y."/>
            <person name="Martin F.M."/>
            <person name="Grigoriev I.V."/>
            <person name="Hibbett D.S."/>
        </authorList>
    </citation>
    <scope>NUCLEOTIDE SEQUENCE [LARGE SCALE GENOMIC DNA]</scope>
    <source>
        <strain evidence="2 4">CBS 109695</strain>
    </source>
</reference>
<dbReference type="OrthoDB" id="3252135at2759"/>